<evidence type="ECO:0000313" key="3">
    <source>
        <dbReference type="Proteomes" id="UP001159428"/>
    </source>
</evidence>
<dbReference type="EMBL" id="CALNXJ010000021">
    <property type="protein sequence ID" value="CAH3126108.1"/>
    <property type="molecule type" value="Genomic_DNA"/>
</dbReference>
<feature type="region of interest" description="Disordered" evidence="1">
    <location>
        <begin position="59"/>
        <end position="101"/>
    </location>
</feature>
<proteinExistence type="predicted"/>
<keyword evidence="3" id="KW-1185">Reference proteome</keyword>
<evidence type="ECO:0000256" key="1">
    <source>
        <dbReference type="SAM" id="MobiDB-lite"/>
    </source>
</evidence>
<feature type="compositionally biased region" description="Polar residues" evidence="1">
    <location>
        <begin position="59"/>
        <end position="72"/>
    </location>
</feature>
<organism evidence="2 3">
    <name type="scientific">Pocillopora meandrina</name>
    <dbReference type="NCBI Taxonomy" id="46732"/>
    <lineage>
        <taxon>Eukaryota</taxon>
        <taxon>Metazoa</taxon>
        <taxon>Cnidaria</taxon>
        <taxon>Anthozoa</taxon>
        <taxon>Hexacorallia</taxon>
        <taxon>Scleractinia</taxon>
        <taxon>Astrocoeniina</taxon>
        <taxon>Pocilloporidae</taxon>
        <taxon>Pocillopora</taxon>
    </lineage>
</organism>
<sequence>MAFAFGDSYLKLPPISQEGSVEIDGEDSKRNLGIVRDKHGLVRLPPIVRLDSLRSTSTAQRFRNETSTAASSEKTEVAMSRSPMKITDKMGGLRLQGRSKN</sequence>
<dbReference type="Proteomes" id="UP001159428">
    <property type="component" value="Unassembled WGS sequence"/>
</dbReference>
<reference evidence="2 3" key="1">
    <citation type="submission" date="2022-05" db="EMBL/GenBank/DDBJ databases">
        <authorList>
            <consortium name="Genoscope - CEA"/>
            <person name="William W."/>
        </authorList>
    </citation>
    <scope>NUCLEOTIDE SEQUENCE [LARGE SCALE GENOMIC DNA]</scope>
</reference>
<gene>
    <name evidence="2" type="ORF">PMEA_00011931</name>
</gene>
<accession>A0AAU9WUY8</accession>
<name>A0AAU9WUY8_9CNID</name>
<evidence type="ECO:0000313" key="2">
    <source>
        <dbReference type="EMBL" id="CAH3126108.1"/>
    </source>
</evidence>
<protein>
    <submittedName>
        <fullName evidence="2">Uncharacterized protein</fullName>
    </submittedName>
</protein>
<dbReference type="AlphaFoldDB" id="A0AAU9WUY8"/>
<comment type="caution">
    <text evidence="2">The sequence shown here is derived from an EMBL/GenBank/DDBJ whole genome shotgun (WGS) entry which is preliminary data.</text>
</comment>